<dbReference type="InterPro" id="IPR036259">
    <property type="entry name" value="MFS_trans_sf"/>
</dbReference>
<dbReference type="Pfam" id="PF07690">
    <property type="entry name" value="MFS_1"/>
    <property type="match status" value="1"/>
</dbReference>
<feature type="transmembrane region" description="Helical" evidence="6">
    <location>
        <begin position="20"/>
        <end position="43"/>
    </location>
</feature>
<evidence type="ECO:0000313" key="8">
    <source>
        <dbReference type="EMBL" id="MTE16817.1"/>
    </source>
</evidence>
<evidence type="ECO:0000256" key="2">
    <source>
        <dbReference type="ARBA" id="ARBA00022448"/>
    </source>
</evidence>
<feature type="transmembrane region" description="Helical" evidence="6">
    <location>
        <begin position="280"/>
        <end position="297"/>
    </location>
</feature>
<evidence type="ECO:0000256" key="3">
    <source>
        <dbReference type="ARBA" id="ARBA00022692"/>
    </source>
</evidence>
<name>A0A6I3L4P3_9NOCA</name>
<evidence type="ECO:0000256" key="5">
    <source>
        <dbReference type="ARBA" id="ARBA00023136"/>
    </source>
</evidence>
<proteinExistence type="predicted"/>
<keyword evidence="5 6" id="KW-0472">Membrane</keyword>
<dbReference type="PROSITE" id="PS50850">
    <property type="entry name" value="MFS"/>
    <property type="match status" value="1"/>
</dbReference>
<feature type="transmembrane region" description="Helical" evidence="6">
    <location>
        <begin position="115"/>
        <end position="136"/>
    </location>
</feature>
<evidence type="ECO:0000256" key="1">
    <source>
        <dbReference type="ARBA" id="ARBA00004651"/>
    </source>
</evidence>
<dbReference type="PANTHER" id="PTHR43791">
    <property type="entry name" value="PERMEASE-RELATED"/>
    <property type="match status" value="1"/>
</dbReference>
<dbReference type="AlphaFoldDB" id="A0A6I3L4P3"/>
<accession>A0A6I3L4P3</accession>
<organism evidence="8 9">
    <name type="scientific">Nocardia aurantiaca</name>
    <dbReference type="NCBI Taxonomy" id="2675850"/>
    <lineage>
        <taxon>Bacteria</taxon>
        <taxon>Bacillati</taxon>
        <taxon>Actinomycetota</taxon>
        <taxon>Actinomycetes</taxon>
        <taxon>Mycobacteriales</taxon>
        <taxon>Nocardiaceae</taxon>
        <taxon>Nocardia</taxon>
    </lineage>
</organism>
<dbReference type="Proteomes" id="UP000432464">
    <property type="component" value="Unassembled WGS sequence"/>
</dbReference>
<dbReference type="GO" id="GO:0022857">
    <property type="term" value="F:transmembrane transporter activity"/>
    <property type="evidence" value="ECO:0007669"/>
    <property type="project" value="InterPro"/>
</dbReference>
<evidence type="ECO:0000256" key="4">
    <source>
        <dbReference type="ARBA" id="ARBA00022989"/>
    </source>
</evidence>
<dbReference type="FunFam" id="1.20.1250.20:FF:000018">
    <property type="entry name" value="MFS transporter permease"/>
    <property type="match status" value="1"/>
</dbReference>
<evidence type="ECO:0000256" key="6">
    <source>
        <dbReference type="SAM" id="Phobius"/>
    </source>
</evidence>
<dbReference type="InterPro" id="IPR020846">
    <property type="entry name" value="MFS_dom"/>
</dbReference>
<feature type="transmembrane region" description="Helical" evidence="6">
    <location>
        <begin position="49"/>
        <end position="69"/>
    </location>
</feature>
<dbReference type="Gene3D" id="1.20.1250.20">
    <property type="entry name" value="MFS general substrate transporter like domains"/>
    <property type="match status" value="2"/>
</dbReference>
<sequence length="439" mass="47286">MTTVSTAVETRALRKVTRRFLPLAALCTYVLYIDRLNVSVAALTMNKQLGISPAAFGLVAGIFFWSYALCEIPSNFALSRVGVRVWVSRIIVSWGVVTMATAAVQGLHSLLMLRLLLGVAEAGFSPAMLFFLAGWFPRRNRALATALLTVAVPFSGITTPILTHIMTGLDGTLGLPGWRWLFLLTGLPAVVLGVVFYTVARNGPDDAAFLAPDERRWLNQQLSPDSEGTSREAFWRGVFNAYVVMLVIVYMLFACSLWGYQFFIPQILEQLGLGTNTLGWVVGLPPLLALGPMLWWARHADRKKELTRHYVVAISVAAIGFLFAGLAIDRPVLAITGFCVAGIGLYSCLATLLSIPSTFLSGAALAGGLATMNGLGNFGSYFGPQITGILRGITGDFTLAVLFLGLAALASAALALLLDTRLRRRASPASTHHTAPDHL</sequence>
<feature type="transmembrane region" description="Helical" evidence="6">
    <location>
        <begin position="239"/>
        <end position="260"/>
    </location>
</feature>
<feature type="transmembrane region" description="Helical" evidence="6">
    <location>
        <begin position="397"/>
        <end position="418"/>
    </location>
</feature>
<feature type="transmembrane region" description="Helical" evidence="6">
    <location>
        <begin position="362"/>
        <end position="382"/>
    </location>
</feature>
<dbReference type="RefSeq" id="WP_328290794.1">
    <property type="nucleotide sequence ID" value="NZ_WMBB01000016.1"/>
</dbReference>
<feature type="transmembrane region" description="Helical" evidence="6">
    <location>
        <begin position="143"/>
        <end position="166"/>
    </location>
</feature>
<keyword evidence="4 6" id="KW-1133">Transmembrane helix</keyword>
<keyword evidence="9" id="KW-1185">Reference proteome</keyword>
<dbReference type="GO" id="GO:0005886">
    <property type="term" value="C:plasma membrane"/>
    <property type="evidence" value="ECO:0007669"/>
    <property type="project" value="UniProtKB-SubCell"/>
</dbReference>
<dbReference type="PANTHER" id="PTHR43791:SF36">
    <property type="entry name" value="TRANSPORTER, PUTATIVE (AFU_ORTHOLOGUE AFUA_6G08340)-RELATED"/>
    <property type="match status" value="1"/>
</dbReference>
<comment type="subcellular location">
    <subcellularLocation>
        <location evidence="1">Cell membrane</location>
        <topology evidence="1">Multi-pass membrane protein</topology>
    </subcellularLocation>
</comment>
<gene>
    <name evidence="8" type="ORF">GLP40_29205</name>
</gene>
<reference evidence="8 9" key="1">
    <citation type="submission" date="2019-11" db="EMBL/GenBank/DDBJ databases">
        <title>Nocardia sp. nov. CT2-14 isolated from soil.</title>
        <authorList>
            <person name="Kanchanasin P."/>
            <person name="Tanasupawat S."/>
            <person name="Yuki M."/>
            <person name="Kudo T."/>
        </authorList>
    </citation>
    <scope>NUCLEOTIDE SEQUENCE [LARGE SCALE GENOMIC DNA]</scope>
    <source>
        <strain evidence="8 9">CT2-14</strain>
    </source>
</reference>
<feature type="transmembrane region" description="Helical" evidence="6">
    <location>
        <begin position="309"/>
        <end position="328"/>
    </location>
</feature>
<dbReference type="InterPro" id="IPR011701">
    <property type="entry name" value="MFS"/>
</dbReference>
<dbReference type="EMBL" id="WMBB01000016">
    <property type="protein sequence ID" value="MTE16817.1"/>
    <property type="molecule type" value="Genomic_DNA"/>
</dbReference>
<feature type="domain" description="Major facilitator superfamily (MFS) profile" evidence="7">
    <location>
        <begin position="20"/>
        <end position="423"/>
    </location>
</feature>
<evidence type="ECO:0000313" key="9">
    <source>
        <dbReference type="Proteomes" id="UP000432464"/>
    </source>
</evidence>
<feature type="transmembrane region" description="Helical" evidence="6">
    <location>
        <begin position="178"/>
        <end position="200"/>
    </location>
</feature>
<evidence type="ECO:0000259" key="7">
    <source>
        <dbReference type="PROSITE" id="PS50850"/>
    </source>
</evidence>
<keyword evidence="3 6" id="KW-0812">Transmembrane</keyword>
<comment type="caution">
    <text evidence="8">The sequence shown here is derived from an EMBL/GenBank/DDBJ whole genome shotgun (WGS) entry which is preliminary data.</text>
</comment>
<protein>
    <submittedName>
        <fullName evidence="8">MFS transporter</fullName>
    </submittedName>
</protein>
<dbReference type="CDD" id="cd17319">
    <property type="entry name" value="MFS_ExuT_GudP_like"/>
    <property type="match status" value="1"/>
</dbReference>
<keyword evidence="2" id="KW-0813">Transport</keyword>
<feature type="transmembrane region" description="Helical" evidence="6">
    <location>
        <begin position="334"/>
        <end position="355"/>
    </location>
</feature>
<feature type="transmembrane region" description="Helical" evidence="6">
    <location>
        <begin position="81"/>
        <end position="103"/>
    </location>
</feature>
<dbReference type="SUPFAM" id="SSF103473">
    <property type="entry name" value="MFS general substrate transporter"/>
    <property type="match status" value="1"/>
</dbReference>